<dbReference type="GO" id="GO:0046872">
    <property type="term" value="F:metal ion binding"/>
    <property type="evidence" value="ECO:0007669"/>
    <property type="project" value="UniProtKB-KW"/>
</dbReference>
<sequence>MHKSLSNAFEGFSFSGDITTDVLGLLHHHGRQDVAKHVLAVAKTAQRLAPIYDVDSEAAYSAGLLHDISLIFSTSQMLQTALDLGLEPVAAEKRVPYLIHGKLSAAMAEIVFGVKNDSLVHGISCHTTLCAKATTLDKVLFLADKMSWDQEHSPFKPELETALEKSLDEAVGVFLSWEWKQKDKLDAIHPWLIDAWQDYKVGDYA</sequence>
<evidence type="ECO:0000256" key="2">
    <source>
        <dbReference type="ARBA" id="ARBA00022723"/>
    </source>
</evidence>
<comment type="catalytic activity">
    <reaction evidence="6">
        <text>P(1),P(4)-bis(5'-adenosyl) tetraphosphate + H2O = 2 ADP + 2 H(+)</text>
        <dbReference type="Rhea" id="RHEA:24252"/>
        <dbReference type="ChEBI" id="CHEBI:15377"/>
        <dbReference type="ChEBI" id="CHEBI:15378"/>
        <dbReference type="ChEBI" id="CHEBI:58141"/>
        <dbReference type="ChEBI" id="CHEBI:456216"/>
        <dbReference type="EC" id="3.6.1.41"/>
    </reaction>
</comment>
<dbReference type="InterPro" id="IPR005249">
    <property type="entry name" value="YqeK"/>
</dbReference>
<keyword evidence="5" id="KW-0408">Iron</keyword>
<gene>
    <name evidence="8" type="ORF">DPCES_3064</name>
</gene>
<dbReference type="EMBL" id="LK996017">
    <property type="protein sequence ID" value="CDX02951.1"/>
    <property type="molecule type" value="Genomic_DNA"/>
</dbReference>
<name>A0A098B509_DESHA</name>
<dbReference type="GO" id="GO:0008803">
    <property type="term" value="F:bis(5'-nucleosyl)-tetraphosphatase (symmetrical) activity"/>
    <property type="evidence" value="ECO:0007669"/>
    <property type="project" value="UniProtKB-EC"/>
</dbReference>
<evidence type="ECO:0000259" key="7">
    <source>
        <dbReference type="SMART" id="SM00471"/>
    </source>
</evidence>
<feature type="domain" description="HD/PDEase" evidence="7">
    <location>
        <begin position="30"/>
        <end position="158"/>
    </location>
</feature>
<dbReference type="PANTHER" id="PTHR35795">
    <property type="entry name" value="SLR1885 PROTEIN"/>
    <property type="match status" value="1"/>
</dbReference>
<evidence type="ECO:0000256" key="1">
    <source>
        <dbReference type="ARBA" id="ARBA00012506"/>
    </source>
</evidence>
<dbReference type="NCBIfam" id="TIGR00488">
    <property type="entry name" value="bis(5'-nucleosyl)-tetraphosphatase (symmetrical) YqeK"/>
    <property type="match status" value="1"/>
</dbReference>
<evidence type="ECO:0000256" key="6">
    <source>
        <dbReference type="ARBA" id="ARBA00049417"/>
    </source>
</evidence>
<dbReference type="GO" id="GO:0000166">
    <property type="term" value="F:nucleotide binding"/>
    <property type="evidence" value="ECO:0007669"/>
    <property type="project" value="UniProtKB-KW"/>
</dbReference>
<keyword evidence="4 8" id="KW-0378">Hydrolase</keyword>
<evidence type="ECO:0000256" key="4">
    <source>
        <dbReference type="ARBA" id="ARBA00022801"/>
    </source>
</evidence>
<dbReference type="SUPFAM" id="SSF109604">
    <property type="entry name" value="HD-domain/PDEase-like"/>
    <property type="match status" value="1"/>
</dbReference>
<protein>
    <recommendedName>
        <fullName evidence="1">bis(5'-nucleosyl)-tetraphosphatase (symmetrical)</fullName>
        <ecNumber evidence="1">3.6.1.41</ecNumber>
    </recommendedName>
</protein>
<dbReference type="CDD" id="cd00077">
    <property type="entry name" value="HDc"/>
    <property type="match status" value="1"/>
</dbReference>
<reference evidence="8" key="1">
    <citation type="submission" date="2014-07" db="EMBL/GenBank/DDBJ databases">
        <authorList>
            <person name="Hornung V.Bastian."/>
        </authorList>
    </citation>
    <scope>NUCLEOTIDE SEQUENCE</scope>
    <source>
        <strain evidence="8">PCE-S</strain>
    </source>
</reference>
<evidence type="ECO:0000256" key="5">
    <source>
        <dbReference type="ARBA" id="ARBA00023004"/>
    </source>
</evidence>
<organism evidence="8">
    <name type="scientific">Desulfitobacterium hafniense</name>
    <name type="common">Desulfitobacterium frappieri</name>
    <dbReference type="NCBI Taxonomy" id="49338"/>
    <lineage>
        <taxon>Bacteria</taxon>
        <taxon>Bacillati</taxon>
        <taxon>Bacillota</taxon>
        <taxon>Clostridia</taxon>
        <taxon>Eubacteriales</taxon>
        <taxon>Desulfitobacteriaceae</taxon>
        <taxon>Desulfitobacterium</taxon>
    </lineage>
</organism>
<dbReference type="Gene3D" id="1.10.3210.10">
    <property type="entry name" value="Hypothetical protein af1432"/>
    <property type="match status" value="1"/>
</dbReference>
<dbReference type="PANTHER" id="PTHR35795:SF1">
    <property type="entry name" value="BIS(5'-NUCLEOSYL)-TETRAPHOSPHATASE, SYMMETRICAL"/>
    <property type="match status" value="1"/>
</dbReference>
<dbReference type="InterPro" id="IPR003607">
    <property type="entry name" value="HD/PDEase_dom"/>
</dbReference>
<dbReference type="AlphaFoldDB" id="A0A098B509"/>
<evidence type="ECO:0000313" key="8">
    <source>
        <dbReference type="EMBL" id="CDX02951.1"/>
    </source>
</evidence>
<accession>A0A098B509</accession>
<dbReference type="EC" id="3.6.1.41" evidence="1"/>
<dbReference type="InterPro" id="IPR006674">
    <property type="entry name" value="HD_domain"/>
</dbReference>
<dbReference type="SMART" id="SM00471">
    <property type="entry name" value="HDc"/>
    <property type="match status" value="1"/>
</dbReference>
<evidence type="ECO:0000256" key="3">
    <source>
        <dbReference type="ARBA" id="ARBA00022741"/>
    </source>
</evidence>
<proteinExistence type="predicted"/>
<dbReference type="InterPro" id="IPR051094">
    <property type="entry name" value="Diverse_Catalytic_Enzymes"/>
</dbReference>
<keyword evidence="3" id="KW-0547">Nucleotide-binding</keyword>
<dbReference type="RefSeq" id="WP_208925839.1">
    <property type="nucleotide sequence ID" value="NZ_LK996017.1"/>
</dbReference>
<dbReference type="PATRIC" id="fig|49338.4.peg.3301"/>
<keyword evidence="2" id="KW-0479">Metal-binding</keyword>
<dbReference type="Pfam" id="PF01966">
    <property type="entry name" value="HD"/>
    <property type="match status" value="1"/>
</dbReference>